<dbReference type="Pfam" id="PF00734">
    <property type="entry name" value="CBM_1"/>
    <property type="match status" value="1"/>
</dbReference>
<comment type="caution">
    <text evidence="4">The sequence shown here is derived from an EMBL/GenBank/DDBJ whole genome shotgun (WGS) entry which is preliminary data.</text>
</comment>
<evidence type="ECO:0000313" key="5">
    <source>
        <dbReference type="Proteomes" id="UP001187682"/>
    </source>
</evidence>
<evidence type="ECO:0000313" key="4">
    <source>
        <dbReference type="EMBL" id="SPO06900.1"/>
    </source>
</evidence>
<organism evidence="4 5">
    <name type="scientific">Cephalotrichum gorgonifer</name>
    <dbReference type="NCBI Taxonomy" id="2041049"/>
    <lineage>
        <taxon>Eukaryota</taxon>
        <taxon>Fungi</taxon>
        <taxon>Dikarya</taxon>
        <taxon>Ascomycota</taxon>
        <taxon>Pezizomycotina</taxon>
        <taxon>Sordariomycetes</taxon>
        <taxon>Hypocreomycetidae</taxon>
        <taxon>Microascales</taxon>
        <taxon>Microascaceae</taxon>
        <taxon>Cephalotrichum</taxon>
    </lineage>
</organism>
<protein>
    <recommendedName>
        <fullName evidence="3">CBM1 domain-containing protein</fullName>
    </recommendedName>
</protein>
<name>A0AAE8SZH7_9PEZI</name>
<evidence type="ECO:0000259" key="3">
    <source>
        <dbReference type="PROSITE" id="PS51164"/>
    </source>
</evidence>
<accession>A0AAE8SZH7</accession>
<reference evidence="4" key="1">
    <citation type="submission" date="2018-03" db="EMBL/GenBank/DDBJ databases">
        <authorList>
            <person name="Guldener U."/>
        </authorList>
    </citation>
    <scope>NUCLEOTIDE SEQUENCE</scope>
</reference>
<feature type="signal peptide" evidence="2">
    <location>
        <begin position="1"/>
        <end position="22"/>
    </location>
</feature>
<proteinExistence type="predicted"/>
<dbReference type="InterPro" id="IPR000254">
    <property type="entry name" value="CBD"/>
</dbReference>
<keyword evidence="5" id="KW-1185">Reference proteome</keyword>
<dbReference type="EMBL" id="ONZQ02000017">
    <property type="protein sequence ID" value="SPO06900.1"/>
    <property type="molecule type" value="Genomic_DNA"/>
</dbReference>
<gene>
    <name evidence="4" type="ORF">DNG_09594</name>
</gene>
<dbReference type="PROSITE" id="PS51164">
    <property type="entry name" value="CBM1_2"/>
    <property type="match status" value="1"/>
</dbReference>
<keyword evidence="1 2" id="KW-0732">Signal</keyword>
<dbReference type="GO" id="GO:0005975">
    <property type="term" value="P:carbohydrate metabolic process"/>
    <property type="evidence" value="ECO:0007669"/>
    <property type="project" value="InterPro"/>
</dbReference>
<feature type="chain" id="PRO_5042158395" description="CBM1 domain-containing protein" evidence="2">
    <location>
        <begin position="23"/>
        <end position="94"/>
    </location>
</feature>
<evidence type="ECO:0000256" key="2">
    <source>
        <dbReference type="SAM" id="SignalP"/>
    </source>
</evidence>
<dbReference type="SUPFAM" id="SSF57180">
    <property type="entry name" value="Cellulose-binding domain"/>
    <property type="match status" value="1"/>
</dbReference>
<dbReference type="GO" id="GO:0005576">
    <property type="term" value="C:extracellular region"/>
    <property type="evidence" value="ECO:0007669"/>
    <property type="project" value="InterPro"/>
</dbReference>
<dbReference type="InterPro" id="IPR035971">
    <property type="entry name" value="CBD_sf"/>
</dbReference>
<dbReference type="GO" id="GO:0030248">
    <property type="term" value="F:cellulose binding"/>
    <property type="evidence" value="ECO:0007669"/>
    <property type="project" value="InterPro"/>
</dbReference>
<evidence type="ECO:0000256" key="1">
    <source>
        <dbReference type="ARBA" id="ARBA00022729"/>
    </source>
</evidence>
<dbReference type="Proteomes" id="UP001187682">
    <property type="component" value="Unassembled WGS sequence"/>
</dbReference>
<dbReference type="SMART" id="SM00236">
    <property type="entry name" value="fCBD"/>
    <property type="match status" value="1"/>
</dbReference>
<sequence length="94" mass="10106">MLPVSIPSILALALALAITSTAQEAEEVQVDYGQCGGEGWEGPFICSEASQCHEIDEFYYECLPLDAEVTVIDSPVIIGNPTKDPVIRGPNRRG</sequence>
<feature type="domain" description="CBM1" evidence="3">
    <location>
        <begin position="27"/>
        <end position="63"/>
    </location>
</feature>
<dbReference type="AlphaFoldDB" id="A0AAE8SZH7"/>